<dbReference type="Proteomes" id="UP001352852">
    <property type="component" value="Unassembled WGS sequence"/>
</dbReference>
<reference evidence="1 2" key="1">
    <citation type="submission" date="2021-06" db="EMBL/GenBank/DDBJ databases">
        <authorList>
            <person name="Palmer J.M."/>
        </authorList>
    </citation>
    <scope>NUCLEOTIDE SEQUENCE [LARGE SCALE GENOMIC DNA]</scope>
    <source>
        <strain evidence="1 2">CL_MEX2019</strain>
        <tissue evidence="1">Muscle</tissue>
    </source>
</reference>
<organism evidence="1 2">
    <name type="scientific">Characodon lateralis</name>
    <dbReference type="NCBI Taxonomy" id="208331"/>
    <lineage>
        <taxon>Eukaryota</taxon>
        <taxon>Metazoa</taxon>
        <taxon>Chordata</taxon>
        <taxon>Craniata</taxon>
        <taxon>Vertebrata</taxon>
        <taxon>Euteleostomi</taxon>
        <taxon>Actinopterygii</taxon>
        <taxon>Neopterygii</taxon>
        <taxon>Teleostei</taxon>
        <taxon>Neoteleostei</taxon>
        <taxon>Acanthomorphata</taxon>
        <taxon>Ovalentaria</taxon>
        <taxon>Atherinomorphae</taxon>
        <taxon>Cyprinodontiformes</taxon>
        <taxon>Goodeidae</taxon>
        <taxon>Characodon</taxon>
    </lineage>
</organism>
<keyword evidence="2" id="KW-1185">Reference proteome</keyword>
<evidence type="ECO:0000313" key="2">
    <source>
        <dbReference type="Proteomes" id="UP001352852"/>
    </source>
</evidence>
<gene>
    <name evidence="1" type="ORF">CHARACLAT_027714</name>
</gene>
<proteinExistence type="predicted"/>
<comment type="caution">
    <text evidence="1">The sequence shown here is derived from an EMBL/GenBank/DDBJ whole genome shotgun (WGS) entry which is preliminary data.</text>
</comment>
<dbReference type="EMBL" id="JAHUTJ010044538">
    <property type="protein sequence ID" value="MED6282023.1"/>
    <property type="molecule type" value="Genomic_DNA"/>
</dbReference>
<accession>A0ABU7E441</accession>
<name>A0ABU7E441_9TELE</name>
<protein>
    <submittedName>
        <fullName evidence="1">Uncharacterized protein</fullName>
    </submittedName>
</protein>
<evidence type="ECO:0000313" key="1">
    <source>
        <dbReference type="EMBL" id="MED6282023.1"/>
    </source>
</evidence>
<sequence length="116" mass="12863">MRTKLDILPPLSDDGQYDHMRAKVAPIQEKNVPYTNKRRGAKSINVTVGASVRVCKPFHVGKGEMQYSTPFLVQQQSGQSSFILNDGKRCNAAHLLLCPESSQETSRDETGRKDAS</sequence>